<evidence type="ECO:0000313" key="3">
    <source>
        <dbReference type="EMBL" id="KAJ1984580.1"/>
    </source>
</evidence>
<dbReference type="InterPro" id="IPR006614">
    <property type="entry name" value="Peroxin/Ferlin"/>
</dbReference>
<dbReference type="GO" id="GO:0005778">
    <property type="term" value="C:peroxisomal membrane"/>
    <property type="evidence" value="ECO:0007669"/>
    <property type="project" value="UniProtKB-ARBA"/>
</dbReference>
<accession>A0A9W8EBR1</accession>
<dbReference type="PANTHER" id="PTHR23250">
    <property type="entry name" value="DYSFERLIN-RELATED"/>
    <property type="match status" value="1"/>
</dbReference>
<dbReference type="InterPro" id="IPR010482">
    <property type="entry name" value="TECPR1-like_DysF"/>
</dbReference>
<feature type="domain" description="Peroxin/Ferlin" evidence="2">
    <location>
        <begin position="102"/>
        <end position="137"/>
    </location>
</feature>
<keyword evidence="4" id="KW-1185">Reference proteome</keyword>
<organism evidence="3 4">
    <name type="scientific">Dimargaris verticillata</name>
    <dbReference type="NCBI Taxonomy" id="2761393"/>
    <lineage>
        <taxon>Eukaryota</taxon>
        <taxon>Fungi</taxon>
        <taxon>Fungi incertae sedis</taxon>
        <taxon>Zoopagomycota</taxon>
        <taxon>Kickxellomycotina</taxon>
        <taxon>Dimargaritomycetes</taxon>
        <taxon>Dimargaritales</taxon>
        <taxon>Dimargaritaceae</taxon>
        <taxon>Dimargaris</taxon>
    </lineage>
</organism>
<name>A0A9W8EBR1_9FUNG</name>
<dbReference type="PANTHER" id="PTHR23250:SF1">
    <property type="entry name" value="TECTONIN BETA-PROPELLER REPEAT-CONTAINING PROTEIN 1"/>
    <property type="match status" value="1"/>
</dbReference>
<dbReference type="InterPro" id="IPR051513">
    <property type="entry name" value="Tectonin_beta-prop"/>
</dbReference>
<evidence type="ECO:0000256" key="1">
    <source>
        <dbReference type="SAM" id="MobiDB-lite"/>
    </source>
</evidence>
<feature type="compositionally biased region" description="Low complexity" evidence="1">
    <location>
        <begin position="262"/>
        <end position="280"/>
    </location>
</feature>
<dbReference type="SMART" id="SM00694">
    <property type="entry name" value="DysFC"/>
    <property type="match status" value="1"/>
</dbReference>
<dbReference type="GO" id="GO:0007031">
    <property type="term" value="P:peroxisome organization"/>
    <property type="evidence" value="ECO:0007669"/>
    <property type="project" value="UniProtKB-ARBA"/>
</dbReference>
<dbReference type="AlphaFoldDB" id="A0A9W8EBR1"/>
<dbReference type="Pfam" id="PF06398">
    <property type="entry name" value="Pex24p"/>
    <property type="match status" value="1"/>
</dbReference>
<proteinExistence type="predicted"/>
<feature type="compositionally biased region" description="Basic and acidic residues" evidence="1">
    <location>
        <begin position="1"/>
        <end position="17"/>
    </location>
</feature>
<evidence type="ECO:0000259" key="2">
    <source>
        <dbReference type="SMART" id="SM00694"/>
    </source>
</evidence>
<protein>
    <recommendedName>
        <fullName evidence="2">Peroxin/Ferlin domain-containing protein</fullName>
    </recommendedName>
</protein>
<reference evidence="3" key="1">
    <citation type="submission" date="2022-07" db="EMBL/GenBank/DDBJ databases">
        <title>Phylogenomic reconstructions and comparative analyses of Kickxellomycotina fungi.</title>
        <authorList>
            <person name="Reynolds N.K."/>
            <person name="Stajich J.E."/>
            <person name="Barry K."/>
            <person name="Grigoriev I.V."/>
            <person name="Crous P."/>
            <person name="Smith M.E."/>
        </authorList>
    </citation>
    <scope>NUCLEOTIDE SEQUENCE</scope>
    <source>
        <strain evidence="3">RSA 567</strain>
    </source>
</reference>
<dbReference type="Proteomes" id="UP001151582">
    <property type="component" value="Unassembled WGS sequence"/>
</dbReference>
<dbReference type="OrthoDB" id="72441at2759"/>
<sequence length="280" mass="32667">MGDNERLSVIDVERDKAEEDEEEEPQGQERYDVVYENQRGLYLFGIPKFNNKMLLPHDPPAWHDGSNFAVTDINSYQLPDPSWEWVYDHWCIDMSDDVDEDGWQYSISYGWSWWHGSHKVWKSFVRRRRWIRLRRKQGRIGQSQVHQTPEIVLPSQASATPGDNAPVDLIALLQAAKVDRQRLEIIQAWMESDLGAEIIQTLIPYILPTFDYESSKLQCLQIFEENNLGPGQFKYSIQPPAFYSDRKRLDGILDPTPPPSRPSQQLLLLPEQRQPPGEQY</sequence>
<gene>
    <name evidence="3" type="ORF">H4R34_000552</name>
</gene>
<evidence type="ECO:0000313" key="4">
    <source>
        <dbReference type="Proteomes" id="UP001151582"/>
    </source>
</evidence>
<dbReference type="EMBL" id="JANBQB010000015">
    <property type="protein sequence ID" value="KAJ1984580.1"/>
    <property type="molecule type" value="Genomic_DNA"/>
</dbReference>
<comment type="caution">
    <text evidence="3">The sequence shown here is derived from an EMBL/GenBank/DDBJ whole genome shotgun (WGS) entry which is preliminary data.</text>
</comment>
<feature type="region of interest" description="Disordered" evidence="1">
    <location>
        <begin position="248"/>
        <end position="280"/>
    </location>
</feature>
<feature type="region of interest" description="Disordered" evidence="1">
    <location>
        <begin position="1"/>
        <end position="28"/>
    </location>
</feature>